<dbReference type="RefSeq" id="WP_251262190.1">
    <property type="nucleotide sequence ID" value="NZ_JAMQGP010000007.1"/>
</dbReference>
<dbReference type="InterPro" id="IPR008929">
    <property type="entry name" value="Chondroitin_lyas"/>
</dbReference>
<feature type="signal peptide" evidence="1">
    <location>
        <begin position="1"/>
        <end position="18"/>
    </location>
</feature>
<gene>
    <name evidence="4" type="ORF">NAF29_13640</name>
</gene>
<dbReference type="SUPFAM" id="SSF48230">
    <property type="entry name" value="Chondroitin AC/alginate lyase"/>
    <property type="match status" value="1"/>
</dbReference>
<evidence type="ECO:0000259" key="2">
    <source>
        <dbReference type="Pfam" id="PF26374"/>
    </source>
</evidence>
<accession>A0AA41W858</accession>
<evidence type="ECO:0000313" key="4">
    <source>
        <dbReference type="EMBL" id="MCM2680705.1"/>
    </source>
</evidence>
<keyword evidence="1" id="KW-0732">Signal</keyword>
<dbReference type="InterPro" id="IPR058849">
    <property type="entry name" value="Ulvan_lyase_2nd"/>
</dbReference>
<name>A0AA41W858_9GAMM</name>
<dbReference type="PROSITE" id="PS51257">
    <property type="entry name" value="PROKAR_LIPOPROTEIN"/>
    <property type="match status" value="1"/>
</dbReference>
<organism evidence="4 5">
    <name type="scientific">Echinimonas agarilytica</name>
    <dbReference type="NCBI Taxonomy" id="1215918"/>
    <lineage>
        <taxon>Bacteria</taxon>
        <taxon>Pseudomonadati</taxon>
        <taxon>Pseudomonadota</taxon>
        <taxon>Gammaproteobacteria</taxon>
        <taxon>Alteromonadales</taxon>
        <taxon>Echinimonadaceae</taxon>
        <taxon>Echinimonas</taxon>
    </lineage>
</organism>
<dbReference type="Gene3D" id="2.70.98.70">
    <property type="match status" value="1"/>
</dbReference>
<feature type="domain" description="Endo-acting ulvan lyase C-terminal" evidence="2">
    <location>
        <begin position="778"/>
        <end position="869"/>
    </location>
</feature>
<dbReference type="EMBL" id="JAMQGP010000007">
    <property type="protein sequence ID" value="MCM2680705.1"/>
    <property type="molecule type" value="Genomic_DNA"/>
</dbReference>
<reference evidence="4 5" key="1">
    <citation type="journal article" date="2013" name="Antonie Van Leeuwenhoek">
        <title>Echinimonas agarilytica gen. nov., sp. nov., a new gammaproteobacterium isolated from the sea urchin Strongylocentrotus intermedius.</title>
        <authorList>
            <person name="Nedashkovskaya O.I."/>
            <person name="Stenkova A.M."/>
            <person name="Zhukova N.V."/>
            <person name="Van Trappen S."/>
            <person name="Lee J.S."/>
            <person name="Kim S.B."/>
        </authorList>
    </citation>
    <scope>NUCLEOTIDE SEQUENCE [LARGE SCALE GENOMIC DNA]</scope>
    <source>
        <strain evidence="4 5">KMM 6351</strain>
    </source>
</reference>
<protein>
    <recommendedName>
        <fullName evidence="6">Heparinase II/III-like protein</fullName>
    </recommendedName>
</protein>
<dbReference type="Gene3D" id="1.50.10.100">
    <property type="entry name" value="Chondroitin AC/alginate lyase"/>
    <property type="match status" value="1"/>
</dbReference>
<dbReference type="Proteomes" id="UP001165393">
    <property type="component" value="Unassembled WGS sequence"/>
</dbReference>
<evidence type="ECO:0000256" key="1">
    <source>
        <dbReference type="SAM" id="SignalP"/>
    </source>
</evidence>
<comment type="caution">
    <text evidence="4">The sequence shown here is derived from an EMBL/GenBank/DDBJ whole genome shotgun (WGS) entry which is preliminary data.</text>
</comment>
<feature type="chain" id="PRO_5041357112" description="Heparinase II/III-like protein" evidence="1">
    <location>
        <begin position="19"/>
        <end position="872"/>
    </location>
</feature>
<feature type="domain" description="Endo-acting ulvan lyase 2nd" evidence="3">
    <location>
        <begin position="315"/>
        <end position="447"/>
    </location>
</feature>
<dbReference type="Pfam" id="PF26377">
    <property type="entry name" value="Ulvan_lyase_2nd"/>
    <property type="match status" value="1"/>
</dbReference>
<dbReference type="InterPro" id="IPR058848">
    <property type="entry name" value="Ulvan_lyase_C"/>
</dbReference>
<dbReference type="AlphaFoldDB" id="A0AA41W858"/>
<evidence type="ECO:0000313" key="5">
    <source>
        <dbReference type="Proteomes" id="UP001165393"/>
    </source>
</evidence>
<evidence type="ECO:0000259" key="3">
    <source>
        <dbReference type="Pfam" id="PF26377"/>
    </source>
</evidence>
<dbReference type="Pfam" id="PF26374">
    <property type="entry name" value="Ulvan_lyaseC"/>
    <property type="match status" value="1"/>
</dbReference>
<proteinExistence type="predicted"/>
<keyword evidence="5" id="KW-1185">Reference proteome</keyword>
<sequence length="872" mass="98370">MKIIILCMLTLISTYLTTACSPSSDGTTQANLTSKHDVVANQPQRPFIWARASERSAILDKIEHSSWARELFQSLKSRADEGTSTNLKQRKEKLLALPLVWSEELDKTPTLLVYGRSQGNHTEGNMRWGHPREPQIAMLKGLQDAVDCSVIFYLTQQENYAQCAADMLSVFITSLNQTKLGEIEKGKNVQNNGWLYPDNHLLEARIIGAQLPIIYDFIYSWLKQGGQIYDLKSDMLKDFDFDAAQQVFKTYVELALNRGLLDSNWPVLESASLLHNMHALDDGDEIVRLLPFYLYKDTAHQASLKRISKNFEKTGDIWPESLSYSRHVTRLTIYLMTLVDRIYPNLKLGQEYPNITQSLTAMYNLQFPNDAYPYNGDTHRYMATEYLTYEMALKLASINGNEQQSLQFSKLLTASMASGDYHRGKLEPRHYDPSPYVLPLQLLWSIDNLDEPAEIAAAPTRPRSNYLPYAGITVQRNMASKNPTKNSLMSVVSGGSYIHGHATGMDLELYGQGYVLGIDGGKWTYGTDIHENYYRLFAAHNSVISNGASASHGGWINLGINTVETQAIEPEYGKVAVSDTFSFATTTFDDKFNLIAPAQHERTVALVRLSGHHAYYLDVYRARSDTPSQFHDYVYHNVGDDVSIESNGEFIAMKDDPSRYHDSSTLPWTYHSQYRHPGWHFFEEVKSTAPSHRPLLATFTAKELTEHPVVMRALIPGGLNTEVTKVNAPQSKAAPPPYDKKPLPTLLLRHHGETWSNPFVVAYESHTENVGNSPALISVERLISKGIFKGVQVTAEVDGQRITQYIVLQEKDNDVYENEELALRFEGRFAAVTIGPNERLKELYIGRGRTLVFNGKTLSLESPAVAAYKRYD</sequence>
<evidence type="ECO:0008006" key="6">
    <source>
        <dbReference type="Google" id="ProtNLM"/>
    </source>
</evidence>